<dbReference type="PANTHER" id="PTHR48108:SF26">
    <property type="entry name" value="CBS DOMAIN-CONTAINING PROTEIN DDB_G0289609"/>
    <property type="match status" value="1"/>
</dbReference>
<evidence type="ECO:0000259" key="3">
    <source>
        <dbReference type="PROSITE" id="PS51371"/>
    </source>
</evidence>
<dbReference type="InterPro" id="IPR000644">
    <property type="entry name" value="CBS_dom"/>
</dbReference>
<reference evidence="4 5" key="1">
    <citation type="journal article" date="2009" name="Stand. Genomic Sci.">
        <title>Complete genome sequence of Desulfotomaculum acetoxidans type strain (5575).</title>
        <authorList>
            <person name="Spring S."/>
            <person name="Lapidus A."/>
            <person name="Schroder M."/>
            <person name="Gleim D."/>
            <person name="Sims D."/>
            <person name="Meincke L."/>
            <person name="Glavina Del Rio T."/>
            <person name="Tice H."/>
            <person name="Copeland A."/>
            <person name="Cheng J.F."/>
            <person name="Lucas S."/>
            <person name="Chen F."/>
            <person name="Nolan M."/>
            <person name="Bruce D."/>
            <person name="Goodwin L."/>
            <person name="Pitluck S."/>
            <person name="Ivanova N."/>
            <person name="Mavromatis K."/>
            <person name="Mikhailova N."/>
            <person name="Pati A."/>
            <person name="Chen A."/>
            <person name="Palaniappan K."/>
            <person name="Land M."/>
            <person name="Hauser L."/>
            <person name="Chang Y.J."/>
            <person name="Jeffries C.D."/>
            <person name="Chain P."/>
            <person name="Saunders E."/>
            <person name="Brettin T."/>
            <person name="Detter J.C."/>
            <person name="Goker M."/>
            <person name="Bristow J."/>
            <person name="Eisen J.A."/>
            <person name="Markowitz V."/>
            <person name="Hugenholtz P."/>
            <person name="Kyrpides N.C."/>
            <person name="Klenk H.P."/>
            <person name="Han C."/>
        </authorList>
    </citation>
    <scope>NUCLEOTIDE SEQUENCE [LARGE SCALE GENOMIC DNA]</scope>
    <source>
        <strain evidence="5">ATCC 49208 / DSM 771 / VKM B-1644</strain>
    </source>
</reference>
<protein>
    <submittedName>
        <fullName evidence="4">Putative signal transduction protein with CBS domains</fullName>
    </submittedName>
</protein>
<dbReference type="PANTHER" id="PTHR48108">
    <property type="entry name" value="CBS DOMAIN-CONTAINING PROTEIN CBSX2, CHLOROPLASTIC"/>
    <property type="match status" value="1"/>
</dbReference>
<dbReference type="InterPro" id="IPR046342">
    <property type="entry name" value="CBS_dom_sf"/>
</dbReference>
<dbReference type="SMART" id="SM00116">
    <property type="entry name" value="CBS"/>
    <property type="match status" value="2"/>
</dbReference>
<keyword evidence="5" id="KW-1185">Reference proteome</keyword>
<keyword evidence="1" id="KW-0677">Repeat</keyword>
<dbReference type="InterPro" id="IPR051462">
    <property type="entry name" value="CBS_domain-containing"/>
</dbReference>
<evidence type="ECO:0000313" key="5">
    <source>
        <dbReference type="Proteomes" id="UP000002217"/>
    </source>
</evidence>
<dbReference type="AlphaFoldDB" id="C8W0B7"/>
<dbReference type="SUPFAM" id="SSF54631">
    <property type="entry name" value="CBS-domain pair"/>
    <property type="match status" value="1"/>
</dbReference>
<sequence>MKKVLAKEVMIPVSDYTIVKESGTVKDAINALKATFFLDEKGIAQGHRSLLVVNDHDELVGVMTVRSILQALVIAEKDSGMSKDYLWVYLLGEIHKSAGDIPIKKVMRSKKVASVKVDDDLMIAVELMVRNGINSVPVLDDGKVVGVIRGIDVFNMIGELL</sequence>
<dbReference type="HOGENOM" id="CLU_040681_8_1_9"/>
<dbReference type="RefSeq" id="WP_015757873.1">
    <property type="nucleotide sequence ID" value="NC_013216.1"/>
</dbReference>
<proteinExistence type="predicted"/>
<gene>
    <name evidence="4" type="ordered locus">Dtox_2361</name>
</gene>
<evidence type="ECO:0000313" key="4">
    <source>
        <dbReference type="EMBL" id="ACV63172.1"/>
    </source>
</evidence>
<dbReference type="EMBL" id="CP001720">
    <property type="protein sequence ID" value="ACV63172.1"/>
    <property type="molecule type" value="Genomic_DNA"/>
</dbReference>
<dbReference type="Proteomes" id="UP000002217">
    <property type="component" value="Chromosome"/>
</dbReference>
<feature type="domain" description="CBS" evidence="3">
    <location>
        <begin position="107"/>
        <end position="161"/>
    </location>
</feature>
<accession>C8W0B7</accession>
<dbReference type="CDD" id="cd02205">
    <property type="entry name" value="CBS_pair_SF"/>
    <property type="match status" value="1"/>
</dbReference>
<dbReference type="Gene3D" id="3.10.580.10">
    <property type="entry name" value="CBS-domain"/>
    <property type="match status" value="1"/>
</dbReference>
<organism evidence="4 5">
    <name type="scientific">Desulfofarcimen acetoxidans (strain ATCC 49208 / DSM 771 / KCTC 5769 / VKM B-1644 / 5575)</name>
    <name type="common">Desulfotomaculum acetoxidans</name>
    <dbReference type="NCBI Taxonomy" id="485916"/>
    <lineage>
        <taxon>Bacteria</taxon>
        <taxon>Bacillati</taxon>
        <taxon>Bacillota</taxon>
        <taxon>Clostridia</taxon>
        <taxon>Eubacteriales</taxon>
        <taxon>Peptococcaceae</taxon>
        <taxon>Desulfofarcimen</taxon>
    </lineage>
</organism>
<evidence type="ECO:0000256" key="2">
    <source>
        <dbReference type="PROSITE-ProRule" id="PRU00703"/>
    </source>
</evidence>
<dbReference type="STRING" id="485916.Dtox_2361"/>
<dbReference type="PROSITE" id="PS51371">
    <property type="entry name" value="CBS"/>
    <property type="match status" value="2"/>
</dbReference>
<dbReference type="eggNOG" id="COG0517">
    <property type="taxonomic scope" value="Bacteria"/>
</dbReference>
<evidence type="ECO:0000256" key="1">
    <source>
        <dbReference type="ARBA" id="ARBA00022737"/>
    </source>
</evidence>
<feature type="domain" description="CBS" evidence="3">
    <location>
        <begin position="10"/>
        <end position="79"/>
    </location>
</feature>
<dbReference type="KEGG" id="dae:Dtox_2361"/>
<name>C8W0B7_DESAS</name>
<keyword evidence="2" id="KW-0129">CBS domain</keyword>
<dbReference type="Pfam" id="PF00571">
    <property type="entry name" value="CBS"/>
    <property type="match status" value="2"/>
</dbReference>